<feature type="domain" description="PLD phosphodiesterase" evidence="6">
    <location>
        <begin position="136"/>
        <end position="169"/>
    </location>
</feature>
<proteinExistence type="predicted"/>
<dbReference type="SUPFAM" id="SSF56024">
    <property type="entry name" value="Phospholipase D/nuclease"/>
    <property type="match status" value="2"/>
</dbReference>
<evidence type="ECO:0000256" key="3">
    <source>
        <dbReference type="ARBA" id="ARBA00022801"/>
    </source>
</evidence>
<keyword evidence="8" id="KW-1185">Reference proteome</keyword>
<evidence type="ECO:0000313" key="7">
    <source>
        <dbReference type="EMBL" id="GAA2123087.1"/>
    </source>
</evidence>
<dbReference type="Pfam" id="PF13091">
    <property type="entry name" value="PLDc_2"/>
    <property type="match status" value="1"/>
</dbReference>
<dbReference type="InterPro" id="IPR001736">
    <property type="entry name" value="PLipase_D/transphosphatidylase"/>
</dbReference>
<reference evidence="8" key="1">
    <citation type="journal article" date="2019" name="Int. J. Syst. Evol. Microbiol.">
        <title>The Global Catalogue of Microorganisms (GCM) 10K type strain sequencing project: providing services to taxonomists for standard genome sequencing and annotation.</title>
        <authorList>
            <consortium name="The Broad Institute Genomics Platform"/>
            <consortium name="The Broad Institute Genome Sequencing Center for Infectious Disease"/>
            <person name="Wu L."/>
            <person name="Ma J."/>
        </authorList>
    </citation>
    <scope>NUCLEOTIDE SEQUENCE [LARGE SCALE GENOMIC DNA]</scope>
    <source>
        <strain evidence="8">JCM 16021</strain>
    </source>
</reference>
<dbReference type="PANTHER" id="PTHR18896">
    <property type="entry name" value="PHOSPHOLIPASE D"/>
    <property type="match status" value="1"/>
</dbReference>
<organism evidence="7 8">
    <name type="scientific">Nocardioides bigeumensis</name>
    <dbReference type="NCBI Taxonomy" id="433657"/>
    <lineage>
        <taxon>Bacteria</taxon>
        <taxon>Bacillati</taxon>
        <taxon>Actinomycetota</taxon>
        <taxon>Actinomycetes</taxon>
        <taxon>Propionibacteriales</taxon>
        <taxon>Nocardioidaceae</taxon>
        <taxon>Nocardioides</taxon>
    </lineage>
</organism>
<keyword evidence="3" id="KW-0378">Hydrolase</keyword>
<keyword evidence="2" id="KW-0677">Repeat</keyword>
<dbReference type="CDD" id="cd09105">
    <property type="entry name" value="PLDc_vPLD1_2_like_2"/>
    <property type="match status" value="1"/>
</dbReference>
<dbReference type="InterPro" id="IPR015679">
    <property type="entry name" value="PLipase_D_fam"/>
</dbReference>
<dbReference type="Gene3D" id="3.30.870.10">
    <property type="entry name" value="Endonuclease Chain A"/>
    <property type="match status" value="2"/>
</dbReference>
<dbReference type="PROSITE" id="PS50035">
    <property type="entry name" value="PLD"/>
    <property type="match status" value="2"/>
</dbReference>
<feature type="domain" description="PLD phosphodiesterase" evidence="6">
    <location>
        <begin position="379"/>
        <end position="406"/>
    </location>
</feature>
<evidence type="ECO:0000256" key="1">
    <source>
        <dbReference type="ARBA" id="ARBA00000798"/>
    </source>
</evidence>
<feature type="region of interest" description="Disordered" evidence="5">
    <location>
        <begin position="1"/>
        <end position="28"/>
    </location>
</feature>
<keyword evidence="4" id="KW-0443">Lipid metabolism</keyword>
<evidence type="ECO:0000256" key="5">
    <source>
        <dbReference type="SAM" id="MobiDB-lite"/>
    </source>
</evidence>
<gene>
    <name evidence="7" type="ORF">GCM10009843_18610</name>
</gene>
<evidence type="ECO:0000313" key="8">
    <source>
        <dbReference type="Proteomes" id="UP001500575"/>
    </source>
</evidence>
<comment type="caution">
    <text evidence="7">The sequence shown here is derived from an EMBL/GenBank/DDBJ whole genome shotgun (WGS) entry which is preliminary data.</text>
</comment>
<dbReference type="EMBL" id="BAAAQQ010000011">
    <property type="protein sequence ID" value="GAA2123087.1"/>
    <property type="molecule type" value="Genomic_DNA"/>
</dbReference>
<sequence length="525" mass="59138">MTDPADWFLTKSDRGNPRTTLDDQHPGDQAWSEGNLVVPLIHGATYFQDLHEHLEATRPGDLVFFTDWQGDADQRLTDDEDSKVVDVLGRADERGVDVRGLVWRSHRAVTAAENRRLSKALQKRGAEVLVDMRIRMGGSHHQKFVVIRYQGEPERDVAYVGGIDLCYSRRDTRAHGGAKQAVDNMSKVYGDTPPWHDIMARISGPAVHDVETVFRERWEDPTRLTRNPVLFAKDKWLGMDMDPDPLPDQWPPPPAPDGGTHAVQLLRTYPNLRYGRDYPFARGGERSVARGYTKAVEQARRLVYVEDQYLWGHHVADVFTRSLRANPDLRVLAVVPIYPDLPGLSGVPEDLGRRRAMLELTGAAADRVAVFGLENDAGTPIYVHAKVCMVDDTWATIGSDNFNRRSWTHDSELTAAVVDTEDAYARRLRLTLAAEHLGRDEDALDNGEMDDCLDPHDMYDVFERTAARLDEWYAGGRVGPRPPGRLRRLSPPEMNPLTRALALPAYLVVHDPDGRPGPLKKKDEF</sequence>
<dbReference type="SMART" id="SM00155">
    <property type="entry name" value="PLDc"/>
    <property type="match status" value="2"/>
</dbReference>
<evidence type="ECO:0000259" key="6">
    <source>
        <dbReference type="PROSITE" id="PS50035"/>
    </source>
</evidence>
<dbReference type="Proteomes" id="UP001500575">
    <property type="component" value="Unassembled WGS sequence"/>
</dbReference>
<comment type="catalytic activity">
    <reaction evidence="1">
        <text>a 1,2-diacyl-sn-glycero-3-phosphocholine + H2O = a 1,2-diacyl-sn-glycero-3-phosphate + choline + H(+)</text>
        <dbReference type="Rhea" id="RHEA:14445"/>
        <dbReference type="ChEBI" id="CHEBI:15354"/>
        <dbReference type="ChEBI" id="CHEBI:15377"/>
        <dbReference type="ChEBI" id="CHEBI:15378"/>
        <dbReference type="ChEBI" id="CHEBI:57643"/>
        <dbReference type="ChEBI" id="CHEBI:58608"/>
        <dbReference type="EC" id="3.1.4.4"/>
    </reaction>
</comment>
<protein>
    <submittedName>
        <fullName evidence="7">Phospholipase D-like domain-containing protein</fullName>
    </submittedName>
</protein>
<evidence type="ECO:0000256" key="4">
    <source>
        <dbReference type="ARBA" id="ARBA00023098"/>
    </source>
</evidence>
<dbReference type="InterPro" id="IPR025202">
    <property type="entry name" value="PLD-like_dom"/>
</dbReference>
<dbReference type="RefSeq" id="WP_344303425.1">
    <property type="nucleotide sequence ID" value="NZ_BAAAQQ010000011.1"/>
</dbReference>
<feature type="compositionally biased region" description="Basic and acidic residues" evidence="5">
    <location>
        <begin position="11"/>
        <end position="26"/>
    </location>
</feature>
<accession>A0ABP5JUX3</accession>
<name>A0ABP5JUX3_9ACTN</name>
<dbReference type="PANTHER" id="PTHR18896:SF76">
    <property type="entry name" value="PHOSPHOLIPASE"/>
    <property type="match status" value="1"/>
</dbReference>
<evidence type="ECO:0000256" key="2">
    <source>
        <dbReference type="ARBA" id="ARBA00022737"/>
    </source>
</evidence>